<dbReference type="Proteomes" id="UP001141806">
    <property type="component" value="Unassembled WGS sequence"/>
</dbReference>
<feature type="domain" description="Reverse transcriptase zinc-binding" evidence="1">
    <location>
        <begin position="3"/>
        <end position="49"/>
    </location>
</feature>
<evidence type="ECO:0000313" key="3">
    <source>
        <dbReference type="Proteomes" id="UP001141806"/>
    </source>
</evidence>
<evidence type="ECO:0000313" key="2">
    <source>
        <dbReference type="EMBL" id="KAJ4957272.1"/>
    </source>
</evidence>
<name>A0A9Q0JZJ7_9MAGN</name>
<dbReference type="AlphaFoldDB" id="A0A9Q0JZJ7"/>
<dbReference type="OrthoDB" id="1906820at2759"/>
<gene>
    <name evidence="2" type="ORF">NE237_014055</name>
</gene>
<keyword evidence="3" id="KW-1185">Reference proteome</keyword>
<dbReference type="InterPro" id="IPR026960">
    <property type="entry name" value="RVT-Znf"/>
</dbReference>
<protein>
    <recommendedName>
        <fullName evidence="1">Reverse transcriptase zinc-binding domain-containing protein</fullName>
    </recommendedName>
</protein>
<reference evidence="2" key="1">
    <citation type="journal article" date="2023" name="Plant J.">
        <title>The genome of the king protea, Protea cynaroides.</title>
        <authorList>
            <person name="Chang J."/>
            <person name="Duong T.A."/>
            <person name="Schoeman C."/>
            <person name="Ma X."/>
            <person name="Roodt D."/>
            <person name="Barker N."/>
            <person name="Li Z."/>
            <person name="Van de Peer Y."/>
            <person name="Mizrachi E."/>
        </authorList>
    </citation>
    <scope>NUCLEOTIDE SEQUENCE</scope>
    <source>
        <tissue evidence="2">Young leaves</tissue>
    </source>
</reference>
<proteinExistence type="predicted"/>
<organism evidence="2 3">
    <name type="scientific">Protea cynaroides</name>
    <dbReference type="NCBI Taxonomy" id="273540"/>
    <lineage>
        <taxon>Eukaryota</taxon>
        <taxon>Viridiplantae</taxon>
        <taxon>Streptophyta</taxon>
        <taxon>Embryophyta</taxon>
        <taxon>Tracheophyta</taxon>
        <taxon>Spermatophyta</taxon>
        <taxon>Magnoliopsida</taxon>
        <taxon>Proteales</taxon>
        <taxon>Proteaceae</taxon>
        <taxon>Protea</taxon>
    </lineage>
</organism>
<sequence length="177" mass="20119">MEVLRQAIASPENLQGRHISVALRCRRCGSAIETIDHILLTCPFARAAWLGTHMAFTIPEGDNFQLHQWLLTLSRSPYESKSQRRKVFSFVSFMCWTLWTTRNALYFEGKAGSLMEIIIKAEKAFRWYQSSMDVFNDQATSSTIMSSSSSNWFLLASETYKLNTNAAFTIDNRAGGI</sequence>
<dbReference type="EMBL" id="JAMYWD010000011">
    <property type="protein sequence ID" value="KAJ4957272.1"/>
    <property type="molecule type" value="Genomic_DNA"/>
</dbReference>
<evidence type="ECO:0000259" key="1">
    <source>
        <dbReference type="Pfam" id="PF13966"/>
    </source>
</evidence>
<dbReference type="Pfam" id="PF13966">
    <property type="entry name" value="zf-RVT"/>
    <property type="match status" value="1"/>
</dbReference>
<accession>A0A9Q0JZJ7</accession>
<comment type="caution">
    <text evidence="2">The sequence shown here is derived from an EMBL/GenBank/DDBJ whole genome shotgun (WGS) entry which is preliminary data.</text>
</comment>